<comment type="caution">
    <text evidence="1">The sequence shown here is derived from an EMBL/GenBank/DDBJ whole genome shotgun (WGS) entry which is preliminary data.</text>
</comment>
<sequence length="107" mass="12124">MAWLWRGPLPLTPSPTHLVTSQTPCALPLHASATPQRGIDKEKKLGAKLNLKEKKQVKIHGILRIGYRYPATWYRYPRVQACLDHAMAWARRDPRPKTAPLPCPSHA</sequence>
<organism evidence="1 2">
    <name type="scientific">Stylosanthes scabra</name>
    <dbReference type="NCBI Taxonomy" id="79078"/>
    <lineage>
        <taxon>Eukaryota</taxon>
        <taxon>Viridiplantae</taxon>
        <taxon>Streptophyta</taxon>
        <taxon>Embryophyta</taxon>
        <taxon>Tracheophyta</taxon>
        <taxon>Spermatophyta</taxon>
        <taxon>Magnoliopsida</taxon>
        <taxon>eudicotyledons</taxon>
        <taxon>Gunneridae</taxon>
        <taxon>Pentapetalae</taxon>
        <taxon>rosids</taxon>
        <taxon>fabids</taxon>
        <taxon>Fabales</taxon>
        <taxon>Fabaceae</taxon>
        <taxon>Papilionoideae</taxon>
        <taxon>50 kb inversion clade</taxon>
        <taxon>dalbergioids sensu lato</taxon>
        <taxon>Dalbergieae</taxon>
        <taxon>Pterocarpus clade</taxon>
        <taxon>Stylosanthes</taxon>
    </lineage>
</organism>
<accession>A0ABU6YHI8</accession>
<proteinExistence type="predicted"/>
<keyword evidence="2" id="KW-1185">Reference proteome</keyword>
<dbReference type="Proteomes" id="UP001341840">
    <property type="component" value="Unassembled WGS sequence"/>
</dbReference>
<name>A0ABU6YHI8_9FABA</name>
<dbReference type="EMBL" id="JASCZI010242065">
    <property type="protein sequence ID" value="MED6209385.1"/>
    <property type="molecule type" value="Genomic_DNA"/>
</dbReference>
<reference evidence="1 2" key="1">
    <citation type="journal article" date="2023" name="Plants (Basel)">
        <title>Bridging the Gap: Combining Genomics and Transcriptomics Approaches to Understand Stylosanthes scabra, an Orphan Legume from the Brazilian Caatinga.</title>
        <authorList>
            <person name="Ferreira-Neto J.R.C."/>
            <person name="da Silva M.D."/>
            <person name="Binneck E."/>
            <person name="de Melo N.F."/>
            <person name="da Silva R.H."/>
            <person name="de Melo A.L.T.M."/>
            <person name="Pandolfi V."/>
            <person name="Bustamante F.O."/>
            <person name="Brasileiro-Vidal A.C."/>
            <person name="Benko-Iseppon A.M."/>
        </authorList>
    </citation>
    <scope>NUCLEOTIDE SEQUENCE [LARGE SCALE GENOMIC DNA]</scope>
    <source>
        <tissue evidence="1">Leaves</tissue>
    </source>
</reference>
<evidence type="ECO:0000313" key="1">
    <source>
        <dbReference type="EMBL" id="MED6209385.1"/>
    </source>
</evidence>
<evidence type="ECO:0000313" key="2">
    <source>
        <dbReference type="Proteomes" id="UP001341840"/>
    </source>
</evidence>
<protein>
    <submittedName>
        <fullName evidence="1">Uncharacterized protein</fullName>
    </submittedName>
</protein>
<gene>
    <name evidence="1" type="ORF">PIB30_054141</name>
</gene>